<reference evidence="1" key="1">
    <citation type="submission" date="2014-12" db="EMBL/GenBank/DDBJ databases">
        <title>Insight into the proteome of Arion vulgaris.</title>
        <authorList>
            <person name="Aradska J."/>
            <person name="Bulat T."/>
            <person name="Smidak R."/>
            <person name="Sarate P."/>
            <person name="Gangsoo J."/>
            <person name="Sialana F."/>
            <person name="Bilban M."/>
            <person name="Lubec G."/>
        </authorList>
    </citation>
    <scope>NUCLEOTIDE SEQUENCE</scope>
    <source>
        <tissue evidence="1">Skin</tissue>
    </source>
</reference>
<dbReference type="EMBL" id="HACG01000026">
    <property type="protein sequence ID" value="CEK46891.1"/>
    <property type="molecule type" value="Transcribed_RNA"/>
</dbReference>
<sequence>SIKVFSVGLTKYKLFEEGDKSQSTSASTGPLDNNLLEYYKLLATKEDMTAILGLGQLYLSGGRGVPQSFEKA</sequence>
<name>A0A0B6XTT5_9EUPU</name>
<protein>
    <submittedName>
        <fullName evidence="1">Uncharacterized protein</fullName>
    </submittedName>
</protein>
<feature type="non-terminal residue" evidence="1">
    <location>
        <position position="1"/>
    </location>
</feature>
<evidence type="ECO:0000313" key="1">
    <source>
        <dbReference type="EMBL" id="CEK46891.1"/>
    </source>
</evidence>
<dbReference type="AlphaFoldDB" id="A0A0B6XTT5"/>
<accession>A0A0B6XTT5</accession>
<organism evidence="1">
    <name type="scientific">Arion vulgaris</name>
    <dbReference type="NCBI Taxonomy" id="1028688"/>
    <lineage>
        <taxon>Eukaryota</taxon>
        <taxon>Metazoa</taxon>
        <taxon>Spiralia</taxon>
        <taxon>Lophotrochozoa</taxon>
        <taxon>Mollusca</taxon>
        <taxon>Gastropoda</taxon>
        <taxon>Heterobranchia</taxon>
        <taxon>Euthyneura</taxon>
        <taxon>Panpulmonata</taxon>
        <taxon>Eupulmonata</taxon>
        <taxon>Stylommatophora</taxon>
        <taxon>Helicina</taxon>
        <taxon>Arionoidea</taxon>
        <taxon>Arionidae</taxon>
        <taxon>Arion</taxon>
    </lineage>
</organism>
<proteinExistence type="predicted"/>
<gene>
    <name evidence="1" type="primary">ORF53</name>
</gene>
<feature type="non-terminal residue" evidence="1">
    <location>
        <position position="72"/>
    </location>
</feature>